<comment type="cofactor">
    <cofactor evidence="1">
        <name>Mn(2+)</name>
        <dbReference type="ChEBI" id="CHEBI:29035"/>
    </cofactor>
</comment>
<accession>A0A6J1NP56</accession>
<evidence type="ECO:0000313" key="9">
    <source>
        <dbReference type="RefSeq" id="XP_023944971.2"/>
    </source>
</evidence>
<comment type="cofactor">
    <cofactor evidence="2">
        <name>Mg(2+)</name>
        <dbReference type="ChEBI" id="CHEBI:18420"/>
    </cofactor>
</comment>
<keyword evidence="6" id="KW-0464">Manganese</keyword>
<protein>
    <submittedName>
        <fullName evidence="9">Mitochondrial coenzyme A diphosphatase NUDT8-like</fullName>
    </submittedName>
</protein>
<dbReference type="PANTHER" id="PTHR12992">
    <property type="entry name" value="NUDIX HYDROLASE"/>
    <property type="match status" value="1"/>
</dbReference>
<dbReference type="AlphaFoldDB" id="A0A6J1NP56"/>
<dbReference type="InterPro" id="IPR015797">
    <property type="entry name" value="NUDIX_hydrolase-like_dom_sf"/>
</dbReference>
<dbReference type="Gene3D" id="3.90.79.10">
    <property type="entry name" value="Nucleoside Triphosphate Pyrophosphohydrolase"/>
    <property type="match status" value="1"/>
</dbReference>
<name>A0A6J1NP56_BICAN</name>
<evidence type="ECO:0000256" key="1">
    <source>
        <dbReference type="ARBA" id="ARBA00001936"/>
    </source>
</evidence>
<evidence type="ECO:0000259" key="7">
    <source>
        <dbReference type="PROSITE" id="PS51462"/>
    </source>
</evidence>
<organism evidence="8 9">
    <name type="scientific">Bicyclus anynana</name>
    <name type="common">Squinting bush brown butterfly</name>
    <dbReference type="NCBI Taxonomy" id="110368"/>
    <lineage>
        <taxon>Eukaryota</taxon>
        <taxon>Metazoa</taxon>
        <taxon>Ecdysozoa</taxon>
        <taxon>Arthropoda</taxon>
        <taxon>Hexapoda</taxon>
        <taxon>Insecta</taxon>
        <taxon>Pterygota</taxon>
        <taxon>Neoptera</taxon>
        <taxon>Endopterygota</taxon>
        <taxon>Lepidoptera</taxon>
        <taxon>Glossata</taxon>
        <taxon>Ditrysia</taxon>
        <taxon>Papilionoidea</taxon>
        <taxon>Nymphalidae</taxon>
        <taxon>Satyrinae</taxon>
        <taxon>Satyrini</taxon>
        <taxon>Mycalesina</taxon>
        <taxon>Bicyclus</taxon>
    </lineage>
</organism>
<feature type="domain" description="Nudix hydrolase" evidence="7">
    <location>
        <begin position="36"/>
        <end position="174"/>
    </location>
</feature>
<keyword evidence="8" id="KW-1185">Reference proteome</keyword>
<evidence type="ECO:0000256" key="3">
    <source>
        <dbReference type="ARBA" id="ARBA00022723"/>
    </source>
</evidence>
<dbReference type="GO" id="GO:0010945">
    <property type="term" value="F:coenzyme A diphosphatase activity"/>
    <property type="evidence" value="ECO:0007669"/>
    <property type="project" value="InterPro"/>
</dbReference>
<dbReference type="OrthoDB" id="10262892at2759"/>
<evidence type="ECO:0000256" key="4">
    <source>
        <dbReference type="ARBA" id="ARBA00022801"/>
    </source>
</evidence>
<dbReference type="GO" id="GO:0046872">
    <property type="term" value="F:metal ion binding"/>
    <property type="evidence" value="ECO:0007669"/>
    <property type="project" value="UniProtKB-KW"/>
</dbReference>
<dbReference type="SUPFAM" id="SSF55811">
    <property type="entry name" value="Nudix"/>
    <property type="match status" value="1"/>
</dbReference>
<evidence type="ECO:0000256" key="6">
    <source>
        <dbReference type="ARBA" id="ARBA00023211"/>
    </source>
</evidence>
<dbReference type="RefSeq" id="XP_023944971.2">
    <property type="nucleotide sequence ID" value="XM_024089203.2"/>
</dbReference>
<evidence type="ECO:0000256" key="2">
    <source>
        <dbReference type="ARBA" id="ARBA00001946"/>
    </source>
</evidence>
<dbReference type="Proteomes" id="UP001652582">
    <property type="component" value="Chromosome 19"/>
</dbReference>
<dbReference type="CDD" id="cd03426">
    <property type="entry name" value="NUDIX_CoAse_Nudt7"/>
    <property type="match status" value="1"/>
</dbReference>
<sequence>MSLSPEVLLSKASREKCIAKLKELPTYTTESSTNLKYKAAVLVPLFVQNGEVHILYTVRSSKLRTFSGQVVFPGGKVEGTEGVIETALRETEEEIGISANSIDIWSAMSPMQSSQKDMYITPVVGFIKDLDIKKLRPNIHEVEEIFSVPISALCDRKNQGYLLYKGQPYPLFTYGKHIIWGNAGIATCIFLNCFLPSELYQFDLLGKSFTYEELMRSKL</sequence>
<dbReference type="PROSITE" id="PS51462">
    <property type="entry name" value="NUDIX"/>
    <property type="match status" value="1"/>
</dbReference>
<dbReference type="GeneID" id="112050841"/>
<dbReference type="InterPro" id="IPR045121">
    <property type="entry name" value="CoAse"/>
</dbReference>
<keyword evidence="3" id="KW-0479">Metal-binding</keyword>
<evidence type="ECO:0000256" key="5">
    <source>
        <dbReference type="ARBA" id="ARBA00022842"/>
    </source>
</evidence>
<dbReference type="KEGG" id="bany:112050841"/>
<reference evidence="9" key="1">
    <citation type="submission" date="2025-08" db="UniProtKB">
        <authorList>
            <consortium name="RefSeq"/>
        </authorList>
    </citation>
    <scope>IDENTIFICATION</scope>
</reference>
<dbReference type="Pfam" id="PF00293">
    <property type="entry name" value="NUDIX"/>
    <property type="match status" value="1"/>
</dbReference>
<proteinExistence type="predicted"/>
<dbReference type="InterPro" id="IPR000086">
    <property type="entry name" value="NUDIX_hydrolase_dom"/>
</dbReference>
<dbReference type="InterPro" id="IPR020084">
    <property type="entry name" value="NUDIX_hydrolase_CS"/>
</dbReference>
<dbReference type="PANTHER" id="PTHR12992:SF11">
    <property type="entry name" value="MITOCHONDRIAL COENZYME A DIPHOSPHATASE NUDT8"/>
    <property type="match status" value="1"/>
</dbReference>
<evidence type="ECO:0000313" key="8">
    <source>
        <dbReference type="Proteomes" id="UP001652582"/>
    </source>
</evidence>
<dbReference type="PROSITE" id="PS00893">
    <property type="entry name" value="NUDIX_BOX"/>
    <property type="match status" value="1"/>
</dbReference>
<gene>
    <name evidence="9" type="primary">LOC112050841</name>
</gene>
<keyword evidence="4" id="KW-0378">Hydrolase</keyword>
<keyword evidence="5" id="KW-0460">Magnesium</keyword>